<dbReference type="EMBL" id="GGEC01065990">
    <property type="protein sequence ID" value="MBX46474.1"/>
    <property type="molecule type" value="Transcribed_RNA"/>
</dbReference>
<evidence type="ECO:0000313" key="1">
    <source>
        <dbReference type="EMBL" id="MBX46474.1"/>
    </source>
</evidence>
<organism evidence="1">
    <name type="scientific">Rhizophora mucronata</name>
    <name type="common">Asiatic mangrove</name>
    <dbReference type="NCBI Taxonomy" id="61149"/>
    <lineage>
        <taxon>Eukaryota</taxon>
        <taxon>Viridiplantae</taxon>
        <taxon>Streptophyta</taxon>
        <taxon>Embryophyta</taxon>
        <taxon>Tracheophyta</taxon>
        <taxon>Spermatophyta</taxon>
        <taxon>Magnoliopsida</taxon>
        <taxon>eudicotyledons</taxon>
        <taxon>Gunneridae</taxon>
        <taxon>Pentapetalae</taxon>
        <taxon>rosids</taxon>
        <taxon>fabids</taxon>
        <taxon>Malpighiales</taxon>
        <taxon>Rhizophoraceae</taxon>
        <taxon>Rhizophora</taxon>
    </lineage>
</organism>
<reference evidence="1" key="1">
    <citation type="submission" date="2018-02" db="EMBL/GenBank/DDBJ databases">
        <title>Rhizophora mucronata_Transcriptome.</title>
        <authorList>
            <person name="Meera S.P."/>
            <person name="Sreeshan A."/>
            <person name="Augustine A."/>
        </authorList>
    </citation>
    <scope>NUCLEOTIDE SEQUENCE</scope>
    <source>
        <tissue evidence="1">Leaf</tissue>
    </source>
</reference>
<protein>
    <submittedName>
        <fullName evidence="1">Uncharacterized protein</fullName>
    </submittedName>
</protein>
<name>A0A2P2NVG0_RHIMU</name>
<sequence>MGEKEPLPCRVEGMDCQP</sequence>
<accession>A0A2P2NVG0</accession>
<proteinExistence type="predicted"/>
<dbReference type="AlphaFoldDB" id="A0A2P2NVG0"/>